<dbReference type="InterPro" id="IPR019081">
    <property type="entry name" value="UPF0328"/>
</dbReference>
<evidence type="ECO:0000256" key="2">
    <source>
        <dbReference type="SAM" id="Phobius"/>
    </source>
</evidence>
<dbReference type="AlphaFoldDB" id="M1JM71"/>
<proteinExistence type="inferred from homology"/>
<sequence>MDIACEIEECKTREQQNSKQSAKACWGTVFSDLGALMSIALPMLMYFTFTKNDFDTNPLLKVVMLLFPCSYSAAGYFLLCYSSRTAHHKSGILYHLLNVLLVTFAAISILSIIVLPIEKWSKRLLGVYSMPSSSFVVSLTYLLYTSCDLTTASFTDTGVTAFVELLSLLFLMSYPIFLTRNPEYYPYLSIISAILILARSFKEKYFPNKKTSESVVRWRLLIFFVILGFTTFSYIMAGLSCLHIIKEKCENFAGNQQILNK</sequence>
<reference evidence="3" key="1">
    <citation type="journal article" date="2013" name="Eukaryot. Cell">
        <title>Extremely Reduced Levels of Heterozygosity in the Vertebrate Pathogen Encephalitozoon cuniculi.</title>
        <authorList>
            <person name="Selman M."/>
            <person name="Sak B."/>
            <person name="Kvac M."/>
            <person name="Farinelli L."/>
            <person name="Weiss L.M."/>
            <person name="Corradi N."/>
        </authorList>
    </citation>
    <scope>NUCLEOTIDE SEQUENCE</scope>
</reference>
<name>M1JM71_ENCCN</name>
<keyword evidence="2" id="KW-1133">Transmembrane helix</keyword>
<feature type="transmembrane region" description="Helical" evidence="2">
    <location>
        <begin position="159"/>
        <end position="178"/>
    </location>
</feature>
<keyword evidence="2" id="KW-0812">Transmembrane</keyword>
<keyword evidence="2" id="KW-0472">Membrane</keyword>
<evidence type="ECO:0000313" key="3">
    <source>
        <dbReference type="EMBL" id="AGE96639.1"/>
    </source>
</evidence>
<feature type="transmembrane region" description="Helical" evidence="2">
    <location>
        <begin position="24"/>
        <end position="47"/>
    </location>
</feature>
<dbReference type="Pfam" id="PF09591">
    <property type="entry name" value="DUF2463"/>
    <property type="match status" value="1"/>
</dbReference>
<feature type="transmembrane region" description="Helical" evidence="2">
    <location>
        <begin position="221"/>
        <end position="245"/>
    </location>
</feature>
<protein>
    <submittedName>
        <fullName evidence="3">Uncharacterized protein</fullName>
    </submittedName>
</protein>
<comment type="similarity">
    <text evidence="1">Belongs to the UPF0328 family.</text>
</comment>
<feature type="transmembrane region" description="Helical" evidence="2">
    <location>
        <begin position="93"/>
        <end position="115"/>
    </location>
</feature>
<accession>M1JM71</accession>
<dbReference type="VEuPathDB" id="MicrosporidiaDB:ECU03_1620"/>
<organism evidence="3">
    <name type="scientific">Encephalitozoon cuniculi</name>
    <name type="common">Microsporidian parasite</name>
    <dbReference type="NCBI Taxonomy" id="6035"/>
    <lineage>
        <taxon>Eukaryota</taxon>
        <taxon>Fungi</taxon>
        <taxon>Fungi incertae sedis</taxon>
        <taxon>Microsporidia</taxon>
        <taxon>Unikaryonidae</taxon>
        <taxon>Encephalitozoon</taxon>
    </lineage>
</organism>
<feature type="transmembrane region" description="Helical" evidence="2">
    <location>
        <begin position="184"/>
        <end position="201"/>
    </location>
</feature>
<feature type="transmembrane region" description="Helical" evidence="2">
    <location>
        <begin position="59"/>
        <end position="81"/>
    </location>
</feature>
<dbReference type="VEuPathDB" id="MicrosporidiaDB:AEWD_090020"/>
<dbReference type="VEuPathDB" id="MicrosporidiaDB:AEWQ_031580"/>
<dbReference type="VEuPathDB" id="MicrosporidiaDB:AEWR_031580"/>
<dbReference type="VEuPathDB" id="MicrosporidiaDB:M970_031580"/>
<evidence type="ECO:0000256" key="1">
    <source>
        <dbReference type="ARBA" id="ARBA00010346"/>
    </source>
</evidence>
<dbReference type="EMBL" id="KC513632">
    <property type="protein sequence ID" value="AGE96639.1"/>
    <property type="molecule type" value="Genomic_DNA"/>
</dbReference>
<feature type="transmembrane region" description="Helical" evidence="2">
    <location>
        <begin position="127"/>
        <end position="147"/>
    </location>
</feature>